<evidence type="ECO:0000256" key="3">
    <source>
        <dbReference type="ARBA" id="ARBA00023242"/>
    </source>
</evidence>
<dbReference type="Gene3D" id="2.40.100.10">
    <property type="entry name" value="Cyclophilin-like"/>
    <property type="match status" value="1"/>
</dbReference>
<feature type="domain" description="PPIase cyclophilin-type" evidence="6">
    <location>
        <begin position="16"/>
        <end position="153"/>
    </location>
</feature>
<proteinExistence type="inferred from homology"/>
<gene>
    <name evidence="7" type="ORF">CXQ87_004033</name>
</gene>
<dbReference type="EMBL" id="PKFP01000004">
    <property type="protein sequence ID" value="PVH16167.1"/>
    <property type="molecule type" value="Genomic_DNA"/>
</dbReference>
<evidence type="ECO:0000256" key="2">
    <source>
        <dbReference type="ARBA" id="ARBA00004123"/>
    </source>
</evidence>
<reference evidence="7 8" key="1">
    <citation type="submission" date="2017-12" db="EMBL/GenBank/DDBJ databases">
        <title>Genome Sequence of the Amphotericin B-resistant Candida duobushaemulonii strain, B09383.</title>
        <authorList>
            <person name="Chow N.A."/>
            <person name="Gade L."/>
            <person name="Batra D."/>
            <person name="Rowe L.A."/>
            <person name="Loparev V.N."/>
            <person name="Litvintseva A.P."/>
        </authorList>
    </citation>
    <scope>NUCLEOTIDE SEQUENCE [LARGE SCALE GENOMIC DNA]</scope>
    <source>
        <strain evidence="7 8">B09383</strain>
    </source>
</reference>
<dbReference type="Proteomes" id="UP000244406">
    <property type="component" value="Unassembled WGS sequence"/>
</dbReference>
<dbReference type="PROSITE" id="PS50072">
    <property type="entry name" value="CSA_PPIASE_2"/>
    <property type="match status" value="1"/>
</dbReference>
<dbReference type="InterPro" id="IPR002130">
    <property type="entry name" value="Cyclophilin-type_PPIase_dom"/>
</dbReference>
<dbReference type="InterPro" id="IPR029000">
    <property type="entry name" value="Cyclophilin-like_dom_sf"/>
</dbReference>
<comment type="subcellular location">
    <subcellularLocation>
        <location evidence="2">Nucleus</location>
    </subcellularLocation>
</comment>
<comment type="catalytic activity">
    <reaction evidence="1">
        <text>[protein]-peptidylproline (omega=180) = [protein]-peptidylproline (omega=0)</text>
        <dbReference type="Rhea" id="RHEA:16237"/>
        <dbReference type="Rhea" id="RHEA-COMP:10747"/>
        <dbReference type="Rhea" id="RHEA-COMP:10748"/>
        <dbReference type="ChEBI" id="CHEBI:83833"/>
        <dbReference type="ChEBI" id="CHEBI:83834"/>
        <dbReference type="EC" id="5.2.1.8"/>
    </reaction>
</comment>
<keyword evidence="8" id="KW-1185">Reference proteome</keyword>
<evidence type="ECO:0000313" key="8">
    <source>
        <dbReference type="Proteomes" id="UP000244406"/>
    </source>
</evidence>
<feature type="compositionally biased region" description="Acidic residues" evidence="5">
    <location>
        <begin position="309"/>
        <end position="320"/>
    </location>
</feature>
<sequence>MSLEPTAKVVVQTTKGEIHMEIFAKETATFSKPFLQNCLDNKYKGIPFGKVLPYLVQTDGNGEGTKFKKRYHSRLKFSMKGCVGLVNSADSKSASVDGFFITSKEAPELNEHFVMIGRVIGDSIYNVIKMSQNDMKEDGETPVHPVVIEETRVIEKYFDDIEASKKEEAAEPKKKKRKAVKLDYGEDEEDTGFKMRSAHETLDDKRLGKGKQDSGKPDNNEEEKEEAEGKKEEAKGEVRHENGENRVNGSKEVDQVEGNKENHEEIRKPSTDVSRKSDSPKSDIVNIELATRKAESGVPPAKPERDPDIDPPYDSDLDLPDDTIEYEDLCKHKFMC</sequence>
<comment type="similarity">
    <text evidence="4">Belongs to the cyclophilin-type PPIase family. CWC27 subfamily.</text>
</comment>
<accession>A0A2V1ACS8</accession>
<feature type="region of interest" description="Disordered" evidence="5">
    <location>
        <begin position="165"/>
        <end position="320"/>
    </location>
</feature>
<evidence type="ECO:0000256" key="1">
    <source>
        <dbReference type="ARBA" id="ARBA00000971"/>
    </source>
</evidence>
<dbReference type="Pfam" id="PF00160">
    <property type="entry name" value="Pro_isomerase"/>
    <property type="match status" value="1"/>
</dbReference>
<dbReference type="PANTHER" id="PTHR45625">
    <property type="entry name" value="PEPTIDYL-PROLYL CIS-TRANS ISOMERASE-RELATED"/>
    <property type="match status" value="1"/>
</dbReference>
<evidence type="ECO:0000256" key="5">
    <source>
        <dbReference type="SAM" id="MobiDB-lite"/>
    </source>
</evidence>
<dbReference type="InterPro" id="IPR044666">
    <property type="entry name" value="Cyclophilin_A-like"/>
</dbReference>
<comment type="caution">
    <text evidence="7">The sequence shown here is derived from an EMBL/GenBank/DDBJ whole genome shotgun (WGS) entry which is preliminary data.</text>
</comment>
<feature type="compositionally biased region" description="Basic and acidic residues" evidence="5">
    <location>
        <begin position="227"/>
        <end position="281"/>
    </location>
</feature>
<protein>
    <recommendedName>
        <fullName evidence="6">PPIase cyclophilin-type domain-containing protein</fullName>
    </recommendedName>
</protein>
<dbReference type="GeneID" id="37004033"/>
<keyword evidence="3" id="KW-0539">Nucleus</keyword>
<organism evidence="7 8">
    <name type="scientific">Candidozyma duobushaemuli</name>
    <dbReference type="NCBI Taxonomy" id="1231522"/>
    <lineage>
        <taxon>Eukaryota</taxon>
        <taxon>Fungi</taxon>
        <taxon>Dikarya</taxon>
        <taxon>Ascomycota</taxon>
        <taxon>Saccharomycotina</taxon>
        <taxon>Pichiomycetes</taxon>
        <taxon>Metschnikowiaceae</taxon>
        <taxon>Candidozyma</taxon>
    </lineage>
</organism>
<dbReference type="AlphaFoldDB" id="A0A2V1ACS8"/>
<evidence type="ECO:0000256" key="4">
    <source>
        <dbReference type="ARBA" id="ARBA00038509"/>
    </source>
</evidence>
<dbReference type="GO" id="GO:0071013">
    <property type="term" value="C:catalytic step 2 spliceosome"/>
    <property type="evidence" value="ECO:0007669"/>
    <property type="project" value="TreeGrafter"/>
</dbReference>
<dbReference type="VEuPathDB" id="FungiDB:CXQ87_004033"/>
<feature type="compositionally biased region" description="Basic and acidic residues" evidence="5">
    <location>
        <begin position="191"/>
        <end position="219"/>
    </location>
</feature>
<dbReference type="GO" id="GO:0003755">
    <property type="term" value="F:peptidyl-prolyl cis-trans isomerase activity"/>
    <property type="evidence" value="ECO:0007669"/>
    <property type="project" value="UniProtKB-EC"/>
</dbReference>
<name>A0A2V1ACS8_9ASCO</name>
<dbReference type="SUPFAM" id="SSF50891">
    <property type="entry name" value="Cyclophilin-like"/>
    <property type="match status" value="1"/>
</dbReference>
<evidence type="ECO:0000259" key="6">
    <source>
        <dbReference type="PROSITE" id="PS50072"/>
    </source>
</evidence>
<dbReference type="PANTHER" id="PTHR45625:SF6">
    <property type="entry name" value="SPLICEOSOME-ASSOCIATED PROTEIN CWC27 HOMOLOG"/>
    <property type="match status" value="1"/>
</dbReference>
<dbReference type="RefSeq" id="XP_025337107.1">
    <property type="nucleotide sequence ID" value="XM_025482489.1"/>
</dbReference>
<evidence type="ECO:0000313" key="7">
    <source>
        <dbReference type="EMBL" id="PVH16167.1"/>
    </source>
</evidence>